<dbReference type="eggNOG" id="ENOG502RC8D">
    <property type="taxonomic scope" value="Eukaryota"/>
</dbReference>
<dbReference type="Gene3D" id="1.20.1280.50">
    <property type="match status" value="1"/>
</dbReference>
<feature type="domain" description="F-box" evidence="1">
    <location>
        <begin position="71"/>
        <end position="118"/>
    </location>
</feature>
<dbReference type="Pfam" id="PF12937">
    <property type="entry name" value="F-box-like"/>
    <property type="match status" value="1"/>
</dbReference>
<proteinExistence type="predicted"/>
<sequence>MIPTPEGRAAVARDIASLMETVFSNMASRELIIQSATNKQTSTQCLDAANDAMAVAFGKLSAAMKRERNALIPAAALPPELLTRIFGLNDLRSTVVATAVCHRWRVTAISASWLWTYVDLDTSNMSEGMASLICERSRDMPIDLHLRLIIHRHWPSNSGLPISLTGLLPRVRSISNLAVDDWMLQYMGYTPTPRLESCHLLLGGRPLHSFLKQHTCLSHLSLEFPGTQETSGAFHILRLSDAKDTLLGLRVLHLHNVRISASELHMIVELTPNIEELAVNDCISSESDYHMPLDASHCLRRLRVLSLLRCSAVFAASFLHNQGPIKVRSNTHVQLGIDTYKTPSTWPLQREAYPNTRLHILEKGKVFFYETDQSLTRIVYTKVSPIASFPVVNGQLVRLVAFPEYIDPSTIEMLAIHRLVRVNSESLYTLTHLKELHIDFQPVSVNEPDPGLSIILNHGLAASCPQLHHIMIRFLKSHVHDVTQEQKPEDDLSVFLDAWLELHRRVFPSVHIHDRIQPSRWNEYVDVFRGLTGEFIVDDRRPTCTLPKFPSLTQFIPDGSRRQPLSFRNDYV</sequence>
<accession>G4TSM2</accession>
<dbReference type="Gene3D" id="3.80.10.10">
    <property type="entry name" value="Ribonuclease Inhibitor"/>
    <property type="match status" value="1"/>
</dbReference>
<evidence type="ECO:0000313" key="3">
    <source>
        <dbReference type="Proteomes" id="UP000007148"/>
    </source>
</evidence>
<dbReference type="HOGENOM" id="CLU_510084_0_0_1"/>
<evidence type="ECO:0000259" key="1">
    <source>
        <dbReference type="PROSITE" id="PS50181"/>
    </source>
</evidence>
<dbReference type="PROSITE" id="PS50181">
    <property type="entry name" value="FBOX"/>
    <property type="match status" value="1"/>
</dbReference>
<comment type="caution">
    <text evidence="2">The sequence shown here is derived from an EMBL/GenBank/DDBJ whole genome shotgun (WGS) entry which is preliminary data.</text>
</comment>
<dbReference type="SUPFAM" id="SSF81383">
    <property type="entry name" value="F-box domain"/>
    <property type="match status" value="1"/>
</dbReference>
<gene>
    <name evidence="2" type="ORF">PIIN_08268</name>
</gene>
<dbReference type="InterPro" id="IPR032675">
    <property type="entry name" value="LRR_dom_sf"/>
</dbReference>
<keyword evidence="3" id="KW-1185">Reference proteome</keyword>
<dbReference type="OrthoDB" id="3140686at2759"/>
<organism evidence="2 3">
    <name type="scientific">Serendipita indica (strain DSM 11827)</name>
    <name type="common">Root endophyte fungus</name>
    <name type="synonym">Piriformospora indica</name>
    <dbReference type="NCBI Taxonomy" id="1109443"/>
    <lineage>
        <taxon>Eukaryota</taxon>
        <taxon>Fungi</taxon>
        <taxon>Dikarya</taxon>
        <taxon>Basidiomycota</taxon>
        <taxon>Agaricomycotina</taxon>
        <taxon>Agaricomycetes</taxon>
        <taxon>Sebacinales</taxon>
        <taxon>Serendipitaceae</taxon>
        <taxon>Serendipita</taxon>
    </lineage>
</organism>
<evidence type="ECO:0000313" key="2">
    <source>
        <dbReference type="EMBL" id="CCA74315.1"/>
    </source>
</evidence>
<dbReference type="InterPro" id="IPR036047">
    <property type="entry name" value="F-box-like_dom_sf"/>
</dbReference>
<dbReference type="InParanoid" id="G4TSM2"/>
<dbReference type="Proteomes" id="UP000007148">
    <property type="component" value="Unassembled WGS sequence"/>
</dbReference>
<reference evidence="2 3" key="1">
    <citation type="journal article" date="2011" name="PLoS Pathog.">
        <title>Endophytic Life Strategies Decoded by Genome and Transcriptome Analyses of the Mutualistic Root Symbiont Piriformospora indica.</title>
        <authorList>
            <person name="Zuccaro A."/>
            <person name="Lahrmann U."/>
            <person name="Guldener U."/>
            <person name="Langen G."/>
            <person name="Pfiffi S."/>
            <person name="Biedenkopf D."/>
            <person name="Wong P."/>
            <person name="Samans B."/>
            <person name="Grimm C."/>
            <person name="Basiewicz M."/>
            <person name="Murat C."/>
            <person name="Martin F."/>
            <person name="Kogel K.H."/>
        </authorList>
    </citation>
    <scope>NUCLEOTIDE SEQUENCE [LARGE SCALE GENOMIC DNA]</scope>
    <source>
        <strain evidence="2 3">DSM 11827</strain>
    </source>
</reference>
<name>G4TSM2_SERID</name>
<dbReference type="EMBL" id="CAFZ01000301">
    <property type="protein sequence ID" value="CCA74315.1"/>
    <property type="molecule type" value="Genomic_DNA"/>
</dbReference>
<protein>
    <recommendedName>
        <fullName evidence="1">F-box domain-containing protein</fullName>
    </recommendedName>
</protein>
<dbReference type="InterPro" id="IPR001810">
    <property type="entry name" value="F-box_dom"/>
</dbReference>
<dbReference type="AlphaFoldDB" id="G4TSM2"/>
<dbReference type="SUPFAM" id="SSF52047">
    <property type="entry name" value="RNI-like"/>
    <property type="match status" value="1"/>
</dbReference>